<comment type="caution">
    <text evidence="1">The sequence shown here is derived from an EMBL/GenBank/DDBJ whole genome shotgun (WGS) entry which is preliminary data.</text>
</comment>
<reference evidence="1" key="1">
    <citation type="submission" date="2021-01" db="EMBL/GenBank/DDBJ databases">
        <authorList>
            <consortium name="Genoscope - CEA"/>
            <person name="William W."/>
        </authorList>
    </citation>
    <scope>NUCLEOTIDE SEQUENCE</scope>
</reference>
<dbReference type="EMBL" id="CAJJDP010000054">
    <property type="protein sequence ID" value="CAD8169676.1"/>
    <property type="molecule type" value="Genomic_DNA"/>
</dbReference>
<evidence type="ECO:0000313" key="1">
    <source>
        <dbReference type="EMBL" id="CAD8169676.1"/>
    </source>
</evidence>
<dbReference type="Proteomes" id="UP000683925">
    <property type="component" value="Unassembled WGS sequence"/>
</dbReference>
<proteinExistence type="predicted"/>
<evidence type="ECO:0000313" key="2">
    <source>
        <dbReference type="Proteomes" id="UP000683925"/>
    </source>
</evidence>
<dbReference type="AlphaFoldDB" id="A0A8S1V4L4"/>
<name>A0A8S1V4L4_PAROT</name>
<organism evidence="1 2">
    <name type="scientific">Paramecium octaurelia</name>
    <dbReference type="NCBI Taxonomy" id="43137"/>
    <lineage>
        <taxon>Eukaryota</taxon>
        <taxon>Sar</taxon>
        <taxon>Alveolata</taxon>
        <taxon>Ciliophora</taxon>
        <taxon>Intramacronucleata</taxon>
        <taxon>Oligohymenophorea</taxon>
        <taxon>Peniculida</taxon>
        <taxon>Parameciidae</taxon>
        <taxon>Paramecium</taxon>
    </lineage>
</organism>
<accession>A0A8S1V4L4</accession>
<keyword evidence="2" id="KW-1185">Reference proteome</keyword>
<sequence length="169" mass="20001">MKSGSSWLNAVQLNPLDFAEIDYLDPALKDGHKVLYDRILNINIRFQDRFSEVQELSQPEPIRLRVLQLVTILFNQGELIVIHNQLKLKLVQRRICSFYFITKPQLMVSLKLKHYRTCKCLLRIMLKLQQLLQIRSNKIIMDMEPFSKLCWMGQPDQKLIRQQNSEVCT</sequence>
<protein>
    <submittedName>
        <fullName evidence="1">Uncharacterized protein</fullName>
    </submittedName>
</protein>
<gene>
    <name evidence="1" type="ORF">POCTA_138.1.T0540067</name>
</gene>